<dbReference type="InterPro" id="IPR039375">
    <property type="entry name" value="NodN-like"/>
</dbReference>
<dbReference type="Proteomes" id="UP001208938">
    <property type="component" value="Unassembled WGS sequence"/>
</dbReference>
<gene>
    <name evidence="2" type="ORF">OKW52_08845</name>
</gene>
<dbReference type="CDD" id="cd03450">
    <property type="entry name" value="NodN"/>
    <property type="match status" value="1"/>
</dbReference>
<dbReference type="PANTHER" id="PTHR42993">
    <property type="entry name" value="MAOC-LIKE DEHYDRATASE DOMAIN-CONTAINING PROTEIN"/>
    <property type="match status" value="1"/>
</dbReference>
<feature type="domain" description="MaoC-like" evidence="1">
    <location>
        <begin position="16"/>
        <end position="127"/>
    </location>
</feature>
<dbReference type="Gene3D" id="3.10.129.10">
    <property type="entry name" value="Hotdog Thioesterase"/>
    <property type="match status" value="1"/>
</dbReference>
<comment type="caution">
    <text evidence="2">The sequence shown here is derived from an EMBL/GenBank/DDBJ whole genome shotgun (WGS) entry which is preliminary data.</text>
</comment>
<accession>A0ABT3GXS9</accession>
<sequence length="161" mass="18154">MILPNWEDAMILEDLKTRIGQELGVSRWHLLDQSRIDRFADVTEDWQDIHVDPVAAAQTAFGGTIAHGFLSLSMISVMLYDVWADLAIADMGTGVNYGCDRLRFLAPVRSGTRIRGRFVLADVVEKRPGQYLLHTDIRVEAEGSERPVLAARWLSLIYRKG</sequence>
<organism evidence="2 3">
    <name type="scientific">Pararhodobacter zhoushanensis</name>
    <dbReference type="NCBI Taxonomy" id="2479545"/>
    <lineage>
        <taxon>Bacteria</taxon>
        <taxon>Pseudomonadati</taxon>
        <taxon>Pseudomonadota</taxon>
        <taxon>Alphaproteobacteria</taxon>
        <taxon>Rhodobacterales</taxon>
        <taxon>Paracoccaceae</taxon>
        <taxon>Pararhodobacter</taxon>
    </lineage>
</organism>
<dbReference type="PANTHER" id="PTHR42993:SF1">
    <property type="entry name" value="MAOC-LIKE DEHYDRATASE DOMAIN-CONTAINING PROTEIN"/>
    <property type="match status" value="1"/>
</dbReference>
<dbReference type="InterPro" id="IPR029069">
    <property type="entry name" value="HotDog_dom_sf"/>
</dbReference>
<evidence type="ECO:0000313" key="3">
    <source>
        <dbReference type="Proteomes" id="UP001208938"/>
    </source>
</evidence>
<reference evidence="2 3" key="1">
    <citation type="submission" date="2022-10" db="EMBL/GenBank/DDBJ databases">
        <title>Pararhodobacter sp. nov., isolated from marine algae.</title>
        <authorList>
            <person name="Choi B.J."/>
            <person name="Kim J.M."/>
            <person name="Lee J.K."/>
            <person name="Choi D.G."/>
            <person name="Jeon C.O."/>
        </authorList>
    </citation>
    <scope>NUCLEOTIDE SEQUENCE [LARGE SCALE GENOMIC DNA]</scope>
    <source>
        <strain evidence="2 3">ZQ420</strain>
    </source>
</reference>
<evidence type="ECO:0000259" key="1">
    <source>
        <dbReference type="Pfam" id="PF01575"/>
    </source>
</evidence>
<dbReference type="RefSeq" id="WP_264505371.1">
    <property type="nucleotide sequence ID" value="NZ_JAPDFL010000001.1"/>
</dbReference>
<evidence type="ECO:0000313" key="2">
    <source>
        <dbReference type="EMBL" id="MCW1932360.1"/>
    </source>
</evidence>
<proteinExistence type="predicted"/>
<dbReference type="EMBL" id="JAPDFL010000001">
    <property type="protein sequence ID" value="MCW1932360.1"/>
    <property type="molecule type" value="Genomic_DNA"/>
</dbReference>
<name>A0ABT3GXS9_9RHOB</name>
<dbReference type="SUPFAM" id="SSF54637">
    <property type="entry name" value="Thioesterase/thiol ester dehydrase-isomerase"/>
    <property type="match status" value="1"/>
</dbReference>
<dbReference type="InterPro" id="IPR002539">
    <property type="entry name" value="MaoC-like_dom"/>
</dbReference>
<keyword evidence="3" id="KW-1185">Reference proteome</keyword>
<dbReference type="Pfam" id="PF01575">
    <property type="entry name" value="MaoC_dehydratas"/>
    <property type="match status" value="1"/>
</dbReference>
<protein>
    <submittedName>
        <fullName evidence="2">MaoC family dehydratase</fullName>
    </submittedName>
</protein>